<dbReference type="PANTHER" id="PTHR47113">
    <property type="entry name" value="LD09343P"/>
    <property type="match status" value="1"/>
</dbReference>
<dbReference type="InterPro" id="IPR004344">
    <property type="entry name" value="TTL/TTLL_fam"/>
</dbReference>
<evidence type="ECO:0008006" key="4">
    <source>
        <dbReference type="Google" id="ProtNLM"/>
    </source>
</evidence>
<dbReference type="AlphaFoldDB" id="R7VCQ4"/>
<name>R7VCQ4_CAPTE</name>
<dbReference type="Pfam" id="PF03133">
    <property type="entry name" value="TTL"/>
    <property type="match status" value="1"/>
</dbReference>
<sequence length="436" mass="50610">MDTGYLKHVIAVFDRLGFLRVTHSPHWDVFWSHDYPFSTLRSEMLQLKPHQKVNHFPGSGFLTNKVSLVTGAVFSFIPRAFKVPKEKEQFFKYVEDNPKTFWVQKGSQHRGVAIKGVEDLDLSNNNTFIQEYIGNPFLIDGRRFDIGLYVALTSINPLRLYIYEGDWLIRFCPSEYYPFDSSDRDKYVISDAYLPPWKVPSLAFYYNKLDFNRKQSLFAYLREKGHDPELLAKSLKDAVTEVFLKMEEKLIKASKNYASSRNFFEMVRFDFVLDENLKVYLLEVNMSPNLSSGHFPPNKVLYEQIVFSLLHLVGVDKTTVHQKKQMSEDERNMLASTKDIQTYSSECASTECSKSCSENIVCKLCNGCMTDASALRQAYMEHLNRYTWRRLFPIPFESASTFNPASDEQFQSLNSANKVMTLWFRGKCLQDPAWCS</sequence>
<dbReference type="STRING" id="283909.R7VCQ4"/>
<evidence type="ECO:0000313" key="1">
    <source>
        <dbReference type="EMBL" id="ELU16337.1"/>
    </source>
</evidence>
<dbReference type="EnsemblMetazoa" id="CapteT102035">
    <property type="protein sequence ID" value="CapteP102035"/>
    <property type="gene ID" value="CapteG102035"/>
</dbReference>
<dbReference type="InterPro" id="IPR053317">
    <property type="entry name" value="Tubulin_polyglutamylase"/>
</dbReference>
<reference evidence="3" key="1">
    <citation type="submission" date="2012-12" db="EMBL/GenBank/DDBJ databases">
        <authorList>
            <person name="Hellsten U."/>
            <person name="Grimwood J."/>
            <person name="Chapman J.A."/>
            <person name="Shapiro H."/>
            <person name="Aerts A."/>
            <person name="Otillar R.P."/>
            <person name="Terry A.Y."/>
            <person name="Boore J.L."/>
            <person name="Simakov O."/>
            <person name="Marletaz F."/>
            <person name="Cho S.-J."/>
            <person name="Edsinger-Gonzales E."/>
            <person name="Havlak P."/>
            <person name="Kuo D.-H."/>
            <person name="Larsson T."/>
            <person name="Lv J."/>
            <person name="Arendt D."/>
            <person name="Savage R."/>
            <person name="Osoegawa K."/>
            <person name="de Jong P."/>
            <person name="Lindberg D.R."/>
            <person name="Seaver E.C."/>
            <person name="Weisblat D.A."/>
            <person name="Putnam N.H."/>
            <person name="Grigoriev I.V."/>
            <person name="Rokhsar D.S."/>
        </authorList>
    </citation>
    <scope>NUCLEOTIDE SEQUENCE</scope>
    <source>
        <strain evidence="3">I ESC-2004</strain>
    </source>
</reference>
<gene>
    <name evidence="1" type="ORF">CAPTEDRAFT_102035</name>
</gene>
<dbReference type="PROSITE" id="PS51221">
    <property type="entry name" value="TTL"/>
    <property type="match status" value="1"/>
</dbReference>
<dbReference type="EMBL" id="KB293181">
    <property type="protein sequence ID" value="ELU16337.1"/>
    <property type="molecule type" value="Genomic_DNA"/>
</dbReference>
<dbReference type="Proteomes" id="UP000014760">
    <property type="component" value="Unassembled WGS sequence"/>
</dbReference>
<reference evidence="2" key="3">
    <citation type="submission" date="2015-06" db="UniProtKB">
        <authorList>
            <consortium name="EnsemblMetazoa"/>
        </authorList>
    </citation>
    <scope>IDENTIFICATION</scope>
</reference>
<evidence type="ECO:0000313" key="3">
    <source>
        <dbReference type="Proteomes" id="UP000014760"/>
    </source>
</evidence>
<dbReference type="Gene3D" id="3.30.470.20">
    <property type="entry name" value="ATP-grasp fold, B domain"/>
    <property type="match status" value="1"/>
</dbReference>
<dbReference type="OMA" id="CGYITNK"/>
<proteinExistence type="predicted"/>
<organism evidence="1">
    <name type="scientific">Capitella teleta</name>
    <name type="common">Polychaete worm</name>
    <dbReference type="NCBI Taxonomy" id="283909"/>
    <lineage>
        <taxon>Eukaryota</taxon>
        <taxon>Metazoa</taxon>
        <taxon>Spiralia</taxon>
        <taxon>Lophotrochozoa</taxon>
        <taxon>Annelida</taxon>
        <taxon>Polychaeta</taxon>
        <taxon>Sedentaria</taxon>
        <taxon>Scolecida</taxon>
        <taxon>Capitellidae</taxon>
        <taxon>Capitella</taxon>
    </lineage>
</organism>
<dbReference type="SUPFAM" id="SSF56059">
    <property type="entry name" value="Glutathione synthetase ATP-binding domain-like"/>
    <property type="match status" value="1"/>
</dbReference>
<reference evidence="1 3" key="2">
    <citation type="journal article" date="2013" name="Nature">
        <title>Insights into bilaterian evolution from three spiralian genomes.</title>
        <authorList>
            <person name="Simakov O."/>
            <person name="Marletaz F."/>
            <person name="Cho S.J."/>
            <person name="Edsinger-Gonzales E."/>
            <person name="Havlak P."/>
            <person name="Hellsten U."/>
            <person name="Kuo D.H."/>
            <person name="Larsson T."/>
            <person name="Lv J."/>
            <person name="Arendt D."/>
            <person name="Savage R."/>
            <person name="Osoegawa K."/>
            <person name="de Jong P."/>
            <person name="Grimwood J."/>
            <person name="Chapman J.A."/>
            <person name="Shapiro H."/>
            <person name="Aerts A."/>
            <person name="Otillar R.P."/>
            <person name="Terry A.Y."/>
            <person name="Boore J.L."/>
            <person name="Grigoriev I.V."/>
            <person name="Lindberg D.R."/>
            <person name="Seaver E.C."/>
            <person name="Weisblat D.A."/>
            <person name="Putnam N.H."/>
            <person name="Rokhsar D.S."/>
        </authorList>
    </citation>
    <scope>NUCLEOTIDE SEQUENCE</scope>
    <source>
        <strain evidence="1 3">I ESC-2004</strain>
    </source>
</reference>
<dbReference type="EMBL" id="AMQN01004320">
    <property type="status" value="NOT_ANNOTATED_CDS"/>
    <property type="molecule type" value="Genomic_DNA"/>
</dbReference>
<dbReference type="HOGENOM" id="CLU_038007_0_0_1"/>
<dbReference type="PANTHER" id="PTHR47113:SF1">
    <property type="entry name" value="LD09343P"/>
    <property type="match status" value="1"/>
</dbReference>
<keyword evidence="3" id="KW-1185">Reference proteome</keyword>
<accession>R7VCQ4</accession>
<protein>
    <recommendedName>
        <fullName evidence="4">Tubulin--tyrosine ligase-like protein 9</fullName>
    </recommendedName>
</protein>
<evidence type="ECO:0000313" key="2">
    <source>
        <dbReference type="EnsemblMetazoa" id="CapteP102035"/>
    </source>
</evidence>
<dbReference type="OrthoDB" id="202825at2759"/>